<sequence length="391" mass="39515">MSVTVGVHALVRRAHEERVLAILREHGTLSRAQIAARSGLSRTTLSEITGDLLGRGAIVKVTTDAHRRAGSGRPAELLALDPRSGQFLGVDLGHSRVRAVVTDAAHEIIASGVTPYAATTSLPARIRAGLALIDGLGREQGINLSALQGIGVGVTGPYPAGTARADVRAAFTETLRAPVIVDNNTRFAALAEAGMTDARDVLYIRLSAGIGGGLIVGGRLVEGAGGAAGEFGHVPAVPGGAPCRCGKRGCLETVAAIGPALAVAGVHSLDELAARRDEPGVAAALERIGDAVGRVLAAAALVLDPELIVIGGDLSRAAPVIVDRAAGVVAVERVPPGHDVAGAGRRDGGEPRPVVRAARLGDDDGARGAVAALYRQSPLLAGYSNLDGSAA</sequence>
<dbReference type="AlphaFoldDB" id="A0A919M5F3"/>
<dbReference type="SUPFAM" id="SSF46785">
    <property type="entry name" value="Winged helix' DNA-binding domain"/>
    <property type="match status" value="1"/>
</dbReference>
<dbReference type="Proteomes" id="UP000619479">
    <property type="component" value="Unassembled WGS sequence"/>
</dbReference>
<dbReference type="InterPro" id="IPR036390">
    <property type="entry name" value="WH_DNA-bd_sf"/>
</dbReference>
<keyword evidence="3" id="KW-1185">Reference proteome</keyword>
<evidence type="ECO:0000313" key="2">
    <source>
        <dbReference type="EMBL" id="GID65168.1"/>
    </source>
</evidence>
<dbReference type="EMBL" id="BOMH01000020">
    <property type="protein sequence ID" value="GID65168.1"/>
    <property type="molecule type" value="Genomic_DNA"/>
</dbReference>
<dbReference type="Gene3D" id="1.10.10.10">
    <property type="entry name" value="Winged helix-like DNA-binding domain superfamily/Winged helix DNA-binding domain"/>
    <property type="match status" value="1"/>
</dbReference>
<accession>A0A919M5F3</accession>
<reference evidence="2" key="1">
    <citation type="submission" date="2021-01" db="EMBL/GenBank/DDBJ databases">
        <title>Whole genome shotgun sequence of Actinoplanes cyaneus NBRC 14990.</title>
        <authorList>
            <person name="Komaki H."/>
            <person name="Tamura T."/>
        </authorList>
    </citation>
    <scope>NUCLEOTIDE SEQUENCE</scope>
    <source>
        <strain evidence="2">NBRC 14990</strain>
    </source>
</reference>
<proteinExistence type="inferred from homology"/>
<dbReference type="InterPro" id="IPR036388">
    <property type="entry name" value="WH-like_DNA-bd_sf"/>
</dbReference>
<evidence type="ECO:0000313" key="3">
    <source>
        <dbReference type="Proteomes" id="UP000619479"/>
    </source>
</evidence>
<comment type="similarity">
    <text evidence="1">Belongs to the ROK (NagC/XylR) family.</text>
</comment>
<name>A0A919M5F3_9ACTN</name>
<dbReference type="Gene3D" id="3.30.420.40">
    <property type="match status" value="2"/>
</dbReference>
<dbReference type="Pfam" id="PF00480">
    <property type="entry name" value="ROK"/>
    <property type="match status" value="1"/>
</dbReference>
<comment type="caution">
    <text evidence="2">The sequence shown here is derived from an EMBL/GenBank/DDBJ whole genome shotgun (WGS) entry which is preliminary data.</text>
</comment>
<evidence type="ECO:0000256" key="1">
    <source>
        <dbReference type="ARBA" id="ARBA00006479"/>
    </source>
</evidence>
<dbReference type="InterPro" id="IPR000600">
    <property type="entry name" value="ROK"/>
</dbReference>
<gene>
    <name evidence="2" type="ORF">Acy02nite_30490</name>
</gene>
<organism evidence="2 3">
    <name type="scientific">Actinoplanes cyaneus</name>
    <dbReference type="NCBI Taxonomy" id="52696"/>
    <lineage>
        <taxon>Bacteria</taxon>
        <taxon>Bacillati</taxon>
        <taxon>Actinomycetota</taxon>
        <taxon>Actinomycetes</taxon>
        <taxon>Micromonosporales</taxon>
        <taxon>Micromonosporaceae</taxon>
        <taxon>Actinoplanes</taxon>
    </lineage>
</organism>
<dbReference type="RefSeq" id="WP_203741022.1">
    <property type="nucleotide sequence ID" value="NZ_BOMH01000020.1"/>
</dbReference>
<dbReference type="SUPFAM" id="SSF53067">
    <property type="entry name" value="Actin-like ATPase domain"/>
    <property type="match status" value="2"/>
</dbReference>
<dbReference type="PROSITE" id="PS01125">
    <property type="entry name" value="ROK"/>
    <property type="match status" value="1"/>
</dbReference>
<dbReference type="Pfam" id="PF13412">
    <property type="entry name" value="HTH_24"/>
    <property type="match status" value="1"/>
</dbReference>
<dbReference type="InterPro" id="IPR043129">
    <property type="entry name" value="ATPase_NBD"/>
</dbReference>
<protein>
    <submittedName>
        <fullName evidence="2">Transcriptional regulator</fullName>
    </submittedName>
</protein>
<dbReference type="InterPro" id="IPR049874">
    <property type="entry name" value="ROK_cs"/>
</dbReference>
<dbReference type="PANTHER" id="PTHR18964:SF149">
    <property type="entry name" value="BIFUNCTIONAL UDP-N-ACETYLGLUCOSAMINE 2-EPIMERASE_N-ACETYLMANNOSAMINE KINASE"/>
    <property type="match status" value="1"/>
</dbReference>
<dbReference type="PANTHER" id="PTHR18964">
    <property type="entry name" value="ROK (REPRESSOR, ORF, KINASE) FAMILY"/>
    <property type="match status" value="1"/>
</dbReference>